<evidence type="ECO:0000313" key="7">
    <source>
        <dbReference type="EMBL" id="GAA2169364.1"/>
    </source>
</evidence>
<dbReference type="InterPro" id="IPR006805">
    <property type="entry name" value="Anth_synth_I_N"/>
</dbReference>
<feature type="domain" description="Anthranilate synthase component I N-terminal" evidence="6">
    <location>
        <begin position="47"/>
        <end position="208"/>
    </location>
</feature>
<dbReference type="PRINTS" id="PR00097">
    <property type="entry name" value="ANTSNTHASEII"/>
</dbReference>
<dbReference type="CDD" id="cd01743">
    <property type="entry name" value="GATase1_Anthranilate_Synthase"/>
    <property type="match status" value="1"/>
</dbReference>
<dbReference type="Pfam" id="PF00117">
    <property type="entry name" value="GATase"/>
    <property type="match status" value="1"/>
</dbReference>
<dbReference type="InterPro" id="IPR006221">
    <property type="entry name" value="TrpG/PapA_dom"/>
</dbReference>
<accession>A0ABP5MCC5</accession>
<keyword evidence="2" id="KW-0822">Tryptophan biosynthesis</keyword>
<name>A0ABP5MCC5_9ACTN</name>
<dbReference type="InterPro" id="IPR010112">
    <property type="entry name" value="TrpE-G_bact"/>
</dbReference>
<feature type="region of interest" description="Disordered" evidence="3">
    <location>
        <begin position="223"/>
        <end position="247"/>
    </location>
</feature>
<sequence>METVSQQADVPQAGTSEFVTAGGVRVTRTAVPVDSERKSAVLNALVAAVGERRGGVLSSGMEYPGRYSRWHMAYVDPCLEIVARGRDVTVRALNGRGRVVLPAVAGVLRPVGEVRADEPGVFEVFVPPTEEFFTEEERSRQPTVFTALRALVDLFRCDDSHLGLYGAFGYDLSLQFEPLRTRLERPADQRDLVLHLADEMVVVDRKRETSHRMSYEFEVGGASTAGLPRATEPTPVPERGELPPQPVPGVYAQMVRDAKERFVRGDLFEVTPGHAMYGRCDAPAAFFERLRETNPAPFEFMFNLGDGEYLVGASPEMFVRVAGDRVETCPIAGTIKRGADALEDARQIRAILSSAKDESELTMCTDVDRNDKSRICVPGSVRVLGRRQIELYSRLIHTVDHIEGRLRPGFDALDAFLTHMWAVTVTGAPKAWAMQFIEDHEDSPRRWYGGAVGCVGFDGSMNTGLTLRTAQIRDGIATVRAGATLLYDSDPEEEERETHLKASALLGALEAAQRQAAGAAAEEPEAAPETPGEGLKVLLVDHEDSFVNTLADYFRQQGAEVVTLRHGFPARMLDEQAPDLVVLSPGPGRPDDFATRRLLDDLGERDLPVFGVCLGLQAMVEHAGGELTLLPEPSHGKPGRVRVTGGALFEGLAGEFTAARYHSLHATPERVKGFEVTALTGDVVMAVEDRERRRWAVQFHPESILTAAGGAGHRIVANVLRLCRER</sequence>
<dbReference type="InterPro" id="IPR015890">
    <property type="entry name" value="Chorismate_C"/>
</dbReference>
<dbReference type="PANTHER" id="PTHR11236">
    <property type="entry name" value="AMINOBENZOATE/ANTHRANILATE SYNTHASE"/>
    <property type="match status" value="1"/>
</dbReference>
<dbReference type="PRINTS" id="PR00096">
    <property type="entry name" value="GATASE"/>
</dbReference>
<comment type="caution">
    <text evidence="7">The sequence shown here is derived from an EMBL/GenBank/DDBJ whole genome shotgun (WGS) entry which is preliminary data.</text>
</comment>
<dbReference type="EMBL" id="BAAAMR010000172">
    <property type="protein sequence ID" value="GAA2169364.1"/>
    <property type="molecule type" value="Genomic_DNA"/>
</dbReference>
<evidence type="ECO:0000256" key="3">
    <source>
        <dbReference type="SAM" id="MobiDB-lite"/>
    </source>
</evidence>
<dbReference type="NCBIfam" id="NF010081">
    <property type="entry name" value="PRK13566.1"/>
    <property type="match status" value="1"/>
</dbReference>
<comment type="pathway">
    <text evidence="2">Amino-acid biosynthesis; L-tryptophan biosynthesis; L-tryptophan from chorismate: step 1/5.</text>
</comment>
<organism evidence="7 8">
    <name type="scientific">Actinomadura napierensis</name>
    <dbReference type="NCBI Taxonomy" id="267854"/>
    <lineage>
        <taxon>Bacteria</taxon>
        <taxon>Bacillati</taxon>
        <taxon>Actinomycetota</taxon>
        <taxon>Actinomycetes</taxon>
        <taxon>Streptosporangiales</taxon>
        <taxon>Thermomonosporaceae</taxon>
        <taxon>Actinomadura</taxon>
    </lineage>
</organism>
<evidence type="ECO:0000256" key="2">
    <source>
        <dbReference type="PIRNR" id="PIRNR036934"/>
    </source>
</evidence>
<dbReference type="RefSeq" id="WP_344283865.1">
    <property type="nucleotide sequence ID" value="NZ_BAAAMR010000172.1"/>
</dbReference>
<evidence type="ECO:0000259" key="4">
    <source>
        <dbReference type="Pfam" id="PF00117"/>
    </source>
</evidence>
<dbReference type="Proteomes" id="UP001501020">
    <property type="component" value="Unassembled WGS sequence"/>
</dbReference>
<keyword evidence="2" id="KW-0028">Amino-acid biosynthesis</keyword>
<evidence type="ECO:0000313" key="8">
    <source>
        <dbReference type="Proteomes" id="UP001501020"/>
    </source>
</evidence>
<dbReference type="InterPro" id="IPR005801">
    <property type="entry name" value="ADC_synthase"/>
</dbReference>
<dbReference type="EC" id="4.1.3.27" evidence="2"/>
<comment type="catalytic activity">
    <reaction evidence="2">
        <text>chorismate + L-glutamine = anthranilate + pyruvate + L-glutamate + H(+)</text>
        <dbReference type="Rhea" id="RHEA:21732"/>
        <dbReference type="ChEBI" id="CHEBI:15361"/>
        <dbReference type="ChEBI" id="CHEBI:15378"/>
        <dbReference type="ChEBI" id="CHEBI:16567"/>
        <dbReference type="ChEBI" id="CHEBI:29748"/>
        <dbReference type="ChEBI" id="CHEBI:29985"/>
        <dbReference type="ChEBI" id="CHEBI:58359"/>
        <dbReference type="EC" id="4.1.3.27"/>
    </reaction>
</comment>
<dbReference type="InterPro" id="IPR029062">
    <property type="entry name" value="Class_I_gatase-like"/>
</dbReference>
<evidence type="ECO:0000256" key="1">
    <source>
        <dbReference type="ARBA" id="ARBA00022962"/>
    </source>
</evidence>
<keyword evidence="2" id="KW-0456">Lyase</keyword>
<keyword evidence="1" id="KW-0315">Glutamine amidotransferase</keyword>
<evidence type="ECO:0000259" key="5">
    <source>
        <dbReference type="Pfam" id="PF00425"/>
    </source>
</evidence>
<gene>
    <name evidence="7" type="ORF">GCM10009727_92220</name>
</gene>
<dbReference type="NCBIfam" id="TIGR00566">
    <property type="entry name" value="trpG_papA"/>
    <property type="match status" value="1"/>
</dbReference>
<feature type="domain" description="Chorismate-utilising enzyme C-terminal" evidence="5">
    <location>
        <begin position="251"/>
        <end position="501"/>
    </location>
</feature>
<reference evidence="8" key="1">
    <citation type="journal article" date="2019" name="Int. J. Syst. Evol. Microbiol.">
        <title>The Global Catalogue of Microorganisms (GCM) 10K type strain sequencing project: providing services to taxonomists for standard genome sequencing and annotation.</title>
        <authorList>
            <consortium name="The Broad Institute Genomics Platform"/>
            <consortium name="The Broad Institute Genome Sequencing Center for Infectious Disease"/>
            <person name="Wu L."/>
            <person name="Ma J."/>
        </authorList>
    </citation>
    <scope>NUCLEOTIDE SEQUENCE [LARGE SCALE GENOMIC DNA]</scope>
    <source>
        <strain evidence="8">JCM 13850</strain>
    </source>
</reference>
<dbReference type="Pfam" id="PF04715">
    <property type="entry name" value="Anth_synt_I_N"/>
    <property type="match status" value="1"/>
</dbReference>
<dbReference type="PANTHER" id="PTHR11236:SF9">
    <property type="entry name" value="ANTHRANILATE SYNTHASE COMPONENT 1"/>
    <property type="match status" value="1"/>
</dbReference>
<dbReference type="InterPro" id="IPR019999">
    <property type="entry name" value="Anth_synth_I-like"/>
</dbReference>
<dbReference type="Pfam" id="PF00425">
    <property type="entry name" value="Chorismate_bind"/>
    <property type="match status" value="1"/>
</dbReference>
<dbReference type="NCBIfam" id="TIGR01815">
    <property type="entry name" value="TrpE-clade3"/>
    <property type="match status" value="1"/>
</dbReference>
<keyword evidence="8" id="KW-1185">Reference proteome</keyword>
<keyword evidence="2" id="KW-0057">Aromatic amino acid biosynthesis</keyword>
<proteinExistence type="predicted"/>
<dbReference type="PIRSF" id="PIRSF036934">
    <property type="entry name" value="TrpE-G"/>
    <property type="match status" value="1"/>
</dbReference>
<protein>
    <recommendedName>
        <fullName evidence="2">Anthranilate synthase</fullName>
        <ecNumber evidence="2">4.1.3.27</ecNumber>
    </recommendedName>
</protein>
<dbReference type="SUPFAM" id="SSF56322">
    <property type="entry name" value="ADC synthase"/>
    <property type="match status" value="1"/>
</dbReference>
<dbReference type="Gene3D" id="3.60.120.10">
    <property type="entry name" value="Anthranilate synthase"/>
    <property type="match status" value="1"/>
</dbReference>
<dbReference type="PROSITE" id="PS51273">
    <property type="entry name" value="GATASE_TYPE_1"/>
    <property type="match status" value="1"/>
</dbReference>
<feature type="domain" description="Glutamine amidotransferase" evidence="4">
    <location>
        <begin position="538"/>
        <end position="709"/>
    </location>
</feature>
<dbReference type="InterPro" id="IPR017926">
    <property type="entry name" value="GATASE"/>
</dbReference>
<evidence type="ECO:0000259" key="6">
    <source>
        <dbReference type="Pfam" id="PF04715"/>
    </source>
</evidence>
<dbReference type="Gene3D" id="3.40.50.880">
    <property type="match status" value="1"/>
</dbReference>
<dbReference type="SUPFAM" id="SSF52317">
    <property type="entry name" value="Class I glutamine amidotransferase-like"/>
    <property type="match status" value="1"/>
</dbReference>